<sequence>MILEPGTVKGHTFDAFFQSAFSNSFTYSCSSVFVTGILQLLSDSFFYSRSGYQDFRTVRCDNLRIDMTGGTMYHQTCRTQFTEFATCAGCTTDTS</sequence>
<dbReference type="AlphaFoldDB" id="A0AAV3K9D1"/>
<gene>
    <name evidence="1" type="ORF">A544_3769</name>
</gene>
<comment type="caution">
    <text evidence="1">The sequence shown here is derived from an EMBL/GenBank/DDBJ whole genome shotgun (WGS) entry which is preliminary data.</text>
</comment>
<dbReference type="EMBL" id="AMWE01000004">
    <property type="protein sequence ID" value="ERO57189.1"/>
    <property type="molecule type" value="Genomic_DNA"/>
</dbReference>
<proteinExistence type="predicted"/>
<organism evidence="1 2">
    <name type="scientific">Dickeya solani D s0432-1</name>
    <dbReference type="NCBI Taxonomy" id="1231725"/>
    <lineage>
        <taxon>Bacteria</taxon>
        <taxon>Pseudomonadati</taxon>
        <taxon>Pseudomonadota</taxon>
        <taxon>Gammaproteobacteria</taxon>
        <taxon>Enterobacterales</taxon>
        <taxon>Pectobacteriaceae</taxon>
        <taxon>Dickeya</taxon>
    </lineage>
</organism>
<evidence type="ECO:0000313" key="1">
    <source>
        <dbReference type="EMBL" id="ERO57189.1"/>
    </source>
</evidence>
<evidence type="ECO:0000313" key="2">
    <source>
        <dbReference type="Proteomes" id="UP000017142"/>
    </source>
</evidence>
<accession>A0AAV3K9D1</accession>
<protein>
    <submittedName>
        <fullName evidence="1">Uncharacterized protein</fullName>
    </submittedName>
</protein>
<name>A0AAV3K9D1_9GAMM</name>
<dbReference type="Proteomes" id="UP000017142">
    <property type="component" value="Unassembled WGS sequence"/>
</dbReference>
<reference evidence="2" key="1">
    <citation type="journal article" date="2013" name="Diversity">
        <title>Genome Sequence of Dickeya solani, a New soft Rot Pathogen of Potato, Suggests its Emergence May Be Related to a Novel Combination of Non-Ribosomal Peptide/Polyketide Synthetase Clusters.</title>
        <authorList>
            <person name="Garlant L."/>
            <person name="Koskinen P."/>
            <person name="Rouhiainen L."/>
            <person name="Laine P."/>
            <person name="Paulin L."/>
            <person name="Auvinen P."/>
            <person name="Holm L."/>
            <person name="Pirhonen M."/>
        </authorList>
    </citation>
    <scope>NUCLEOTIDE SEQUENCE [LARGE SCALE GENOMIC DNA]</scope>
    <source>
        <strain evidence="2">D s0432-1</strain>
    </source>
</reference>